<dbReference type="EMBL" id="BAAAEW010000004">
    <property type="protein sequence ID" value="GAA0742336.1"/>
    <property type="molecule type" value="Genomic_DNA"/>
</dbReference>
<dbReference type="InterPro" id="IPR037401">
    <property type="entry name" value="SnoaL-like"/>
</dbReference>
<dbReference type="Gene3D" id="3.10.450.50">
    <property type="match status" value="1"/>
</dbReference>
<evidence type="ECO:0000313" key="3">
    <source>
        <dbReference type="Proteomes" id="UP001500279"/>
    </source>
</evidence>
<evidence type="ECO:0000313" key="2">
    <source>
        <dbReference type="EMBL" id="GAA0742336.1"/>
    </source>
</evidence>
<dbReference type="InterPro" id="IPR032710">
    <property type="entry name" value="NTF2-like_dom_sf"/>
</dbReference>
<sequence>MTMLKNALPSLAELKDRQRPAPRHADARVQKLIHFFEQLQLADLAQLPRLYTPEAYFKDPFHSVQGVAEIDAIFRRMFTNLQAPRFTVHSVIAEGAQCFMTWDFDALRNGRPLHIHGSSHLLFDLQGPGGAAPRLLGRG</sequence>
<dbReference type="SUPFAM" id="SSF54427">
    <property type="entry name" value="NTF2-like"/>
    <property type="match status" value="1"/>
</dbReference>
<evidence type="ECO:0000259" key="1">
    <source>
        <dbReference type="Pfam" id="PF12680"/>
    </source>
</evidence>
<gene>
    <name evidence="2" type="ORF">GCM10009107_05770</name>
</gene>
<feature type="domain" description="SnoaL-like" evidence="1">
    <location>
        <begin position="34"/>
        <end position="122"/>
    </location>
</feature>
<accession>A0ABP3UTL6</accession>
<comment type="caution">
    <text evidence="2">The sequence shown here is derived from an EMBL/GenBank/DDBJ whole genome shotgun (WGS) entry which is preliminary data.</text>
</comment>
<dbReference type="Proteomes" id="UP001500279">
    <property type="component" value="Unassembled WGS sequence"/>
</dbReference>
<protein>
    <recommendedName>
        <fullName evidence="1">SnoaL-like domain-containing protein</fullName>
    </recommendedName>
</protein>
<dbReference type="Pfam" id="PF12680">
    <property type="entry name" value="SnoaL_2"/>
    <property type="match status" value="1"/>
</dbReference>
<organism evidence="2 3">
    <name type="scientific">Ideonella azotifigens</name>
    <dbReference type="NCBI Taxonomy" id="513160"/>
    <lineage>
        <taxon>Bacteria</taxon>
        <taxon>Pseudomonadati</taxon>
        <taxon>Pseudomonadota</taxon>
        <taxon>Betaproteobacteria</taxon>
        <taxon>Burkholderiales</taxon>
        <taxon>Sphaerotilaceae</taxon>
        <taxon>Ideonella</taxon>
    </lineage>
</organism>
<keyword evidence="3" id="KW-1185">Reference proteome</keyword>
<proteinExistence type="predicted"/>
<reference evidence="3" key="1">
    <citation type="journal article" date="2019" name="Int. J. Syst. Evol. Microbiol.">
        <title>The Global Catalogue of Microorganisms (GCM) 10K type strain sequencing project: providing services to taxonomists for standard genome sequencing and annotation.</title>
        <authorList>
            <consortium name="The Broad Institute Genomics Platform"/>
            <consortium name="The Broad Institute Genome Sequencing Center for Infectious Disease"/>
            <person name="Wu L."/>
            <person name="Ma J."/>
        </authorList>
    </citation>
    <scope>NUCLEOTIDE SEQUENCE [LARGE SCALE GENOMIC DNA]</scope>
    <source>
        <strain evidence="3">JCM 15503</strain>
    </source>
</reference>
<name>A0ABP3UTL6_9BURK</name>